<dbReference type="PRINTS" id="PR00758">
    <property type="entry name" value="ARSENICPUMP"/>
</dbReference>
<evidence type="ECO:0000256" key="2">
    <source>
        <dbReference type="ARBA" id="ARBA00006433"/>
    </source>
</evidence>
<evidence type="ECO:0000256" key="8">
    <source>
        <dbReference type="SAM" id="Phobius"/>
    </source>
</evidence>
<feature type="transmembrane region" description="Helical" evidence="8">
    <location>
        <begin position="403"/>
        <end position="425"/>
    </location>
</feature>
<evidence type="ECO:0000256" key="1">
    <source>
        <dbReference type="ARBA" id="ARBA00004651"/>
    </source>
</evidence>
<evidence type="ECO:0000256" key="7">
    <source>
        <dbReference type="ARBA" id="ARBA00023136"/>
    </source>
</evidence>
<evidence type="ECO:0000313" key="9">
    <source>
        <dbReference type="EMBL" id="MBB6634730.1"/>
    </source>
</evidence>
<dbReference type="PANTHER" id="PTHR43302:SF5">
    <property type="entry name" value="TRANSPORTER ARSB-RELATED"/>
    <property type="match status" value="1"/>
</dbReference>
<keyword evidence="10" id="KW-1185">Reference proteome</keyword>
<sequence>MAITSSLTVFIATLILIIRKPKQWHEAMFAVPAALLLLIVGNIGLDDASYIWKLIWNATLSLIGIMILTTVLDDIGFFRWAALHIVGKFRRRPLLLLIGFAALSSLIATFFNNDGAVLIMTPIALEATRLMGMSLPSRLAFLLGVGLMADTASASLLVSNLTNILTADYFGISFGDYARHMLFPGATSALATMFVLFVAFRGTLRKETKSLPDSMLFPPPSSAIEDPGLFRFSWIVLVLILAGYLLGEKLGIPVSAIACGGAALLWTVAGLRGSVNSKRVALRAPWLIVVFAFAMNLVVYSLHLHGATDWFPALLEPLAKEGPAASIFGTGMLVSLLAAVLNNLPAVLISSLSITEAGGEGLLPFAGLLGLTIGAKLTPIGSLATLLWLALMRRDGIRVSWGQYMRVVALLTLPVLLLSLGALWLQTKLGLG</sequence>
<feature type="transmembrane region" description="Helical" evidence="8">
    <location>
        <begin position="51"/>
        <end position="72"/>
    </location>
</feature>
<comment type="similarity">
    <text evidence="2">Belongs to the ArsB family.</text>
</comment>
<evidence type="ECO:0000256" key="6">
    <source>
        <dbReference type="ARBA" id="ARBA00022989"/>
    </source>
</evidence>
<name>A0A841SY13_9BACL</name>
<evidence type="ECO:0000256" key="3">
    <source>
        <dbReference type="ARBA" id="ARBA00022475"/>
    </source>
</evidence>
<evidence type="ECO:0000313" key="10">
    <source>
        <dbReference type="Proteomes" id="UP000535838"/>
    </source>
</evidence>
<feature type="transmembrane region" description="Helical" evidence="8">
    <location>
        <begin position="27"/>
        <end position="45"/>
    </location>
</feature>
<accession>A0A841SY13</accession>
<feature type="transmembrane region" description="Helical" evidence="8">
    <location>
        <begin position="139"/>
        <end position="161"/>
    </location>
</feature>
<keyword evidence="4 8" id="KW-0812">Transmembrane</keyword>
<dbReference type="RefSeq" id="WP_185119955.1">
    <property type="nucleotide sequence ID" value="NZ_JACJVQ010000007.1"/>
</dbReference>
<dbReference type="EMBL" id="JACJVQ010000007">
    <property type="protein sequence ID" value="MBB6634730.1"/>
    <property type="molecule type" value="Genomic_DNA"/>
</dbReference>
<keyword evidence="7 8" id="KW-0472">Membrane</keyword>
<dbReference type="PANTHER" id="PTHR43302">
    <property type="entry name" value="TRANSPORTER ARSB-RELATED"/>
    <property type="match status" value="1"/>
</dbReference>
<dbReference type="Pfam" id="PF02040">
    <property type="entry name" value="ArsB"/>
    <property type="match status" value="1"/>
</dbReference>
<organism evidence="9 10">
    <name type="scientific">Cohnella thailandensis</name>
    <dbReference type="NCBI Taxonomy" id="557557"/>
    <lineage>
        <taxon>Bacteria</taxon>
        <taxon>Bacillati</taxon>
        <taxon>Bacillota</taxon>
        <taxon>Bacilli</taxon>
        <taxon>Bacillales</taxon>
        <taxon>Paenibacillaceae</taxon>
        <taxon>Cohnella</taxon>
    </lineage>
</organism>
<feature type="transmembrane region" description="Helical" evidence="8">
    <location>
        <begin position="228"/>
        <end position="246"/>
    </location>
</feature>
<keyword evidence="3" id="KW-1003">Cell membrane</keyword>
<evidence type="ECO:0000256" key="5">
    <source>
        <dbReference type="ARBA" id="ARBA00022849"/>
    </source>
</evidence>
<feature type="transmembrane region" description="Helical" evidence="8">
    <location>
        <begin position="284"/>
        <end position="304"/>
    </location>
</feature>
<dbReference type="GO" id="GO:0046685">
    <property type="term" value="P:response to arsenic-containing substance"/>
    <property type="evidence" value="ECO:0007669"/>
    <property type="project" value="UniProtKB-KW"/>
</dbReference>
<feature type="transmembrane region" description="Helical" evidence="8">
    <location>
        <begin position="93"/>
        <end position="110"/>
    </location>
</feature>
<reference evidence="9 10" key="1">
    <citation type="submission" date="2020-08" db="EMBL/GenBank/DDBJ databases">
        <title>Cohnella phylogeny.</title>
        <authorList>
            <person name="Dunlap C."/>
        </authorList>
    </citation>
    <scope>NUCLEOTIDE SEQUENCE [LARGE SCALE GENOMIC DNA]</scope>
    <source>
        <strain evidence="9 10">DSM 25241</strain>
    </source>
</reference>
<dbReference type="GO" id="GO:0005886">
    <property type="term" value="C:plasma membrane"/>
    <property type="evidence" value="ECO:0007669"/>
    <property type="project" value="UniProtKB-SubCell"/>
</dbReference>
<feature type="transmembrane region" description="Helical" evidence="8">
    <location>
        <begin position="361"/>
        <end position="391"/>
    </location>
</feature>
<keyword evidence="5" id="KW-0059">Arsenical resistance</keyword>
<dbReference type="GO" id="GO:0015105">
    <property type="term" value="F:arsenite transmembrane transporter activity"/>
    <property type="evidence" value="ECO:0007669"/>
    <property type="project" value="InterPro"/>
</dbReference>
<feature type="transmembrane region" description="Helical" evidence="8">
    <location>
        <begin position="252"/>
        <end position="272"/>
    </location>
</feature>
<dbReference type="Proteomes" id="UP000535838">
    <property type="component" value="Unassembled WGS sequence"/>
</dbReference>
<comment type="caution">
    <text evidence="9">The sequence shown here is derived from an EMBL/GenBank/DDBJ whole genome shotgun (WGS) entry which is preliminary data.</text>
</comment>
<feature type="transmembrane region" description="Helical" evidence="8">
    <location>
        <begin position="324"/>
        <end position="349"/>
    </location>
</feature>
<gene>
    <name evidence="9" type="ORF">H7B67_11480</name>
</gene>
<dbReference type="CDD" id="cd01118">
    <property type="entry name" value="ArsB_permease"/>
    <property type="match status" value="1"/>
</dbReference>
<dbReference type="InterPro" id="IPR000802">
    <property type="entry name" value="Arsenical_pump_ArsB"/>
</dbReference>
<proteinExistence type="inferred from homology"/>
<feature type="transmembrane region" description="Helical" evidence="8">
    <location>
        <begin position="181"/>
        <end position="200"/>
    </location>
</feature>
<evidence type="ECO:0000256" key="4">
    <source>
        <dbReference type="ARBA" id="ARBA00022692"/>
    </source>
</evidence>
<comment type="subcellular location">
    <subcellularLocation>
        <location evidence="1">Cell membrane</location>
        <topology evidence="1">Multi-pass membrane protein</topology>
    </subcellularLocation>
</comment>
<dbReference type="AlphaFoldDB" id="A0A841SY13"/>
<protein>
    <submittedName>
        <fullName evidence="9">Arsenical efflux pump membrane protein ArsB</fullName>
    </submittedName>
</protein>
<keyword evidence="6 8" id="KW-1133">Transmembrane helix</keyword>